<protein>
    <submittedName>
        <fullName evidence="2">Uncharacterized protein</fullName>
    </submittedName>
</protein>
<dbReference type="EMBL" id="LT629770">
    <property type="protein sequence ID" value="SDR90156.1"/>
    <property type="molecule type" value="Genomic_DNA"/>
</dbReference>
<feature type="chain" id="PRO_5038424859" evidence="1">
    <location>
        <begin position="27"/>
        <end position="59"/>
    </location>
</feature>
<organism evidence="2 3">
    <name type="scientific">Microbacterium paraoxydans</name>
    <dbReference type="NCBI Taxonomy" id="199592"/>
    <lineage>
        <taxon>Bacteria</taxon>
        <taxon>Bacillati</taxon>
        <taxon>Actinomycetota</taxon>
        <taxon>Actinomycetes</taxon>
        <taxon>Micrococcales</taxon>
        <taxon>Microbacteriaceae</taxon>
        <taxon>Microbacterium</taxon>
    </lineage>
</organism>
<accession>A0A1H1MTY1</accession>
<reference evidence="2 3" key="1">
    <citation type="submission" date="2016-10" db="EMBL/GenBank/DDBJ databases">
        <authorList>
            <person name="de Groot N.N."/>
        </authorList>
    </citation>
    <scope>NUCLEOTIDE SEQUENCE [LARGE SCALE GENOMIC DNA]</scope>
    <source>
        <strain evidence="2 3">DSM 15019</strain>
    </source>
</reference>
<dbReference type="Proteomes" id="UP000182126">
    <property type="component" value="Chromosome I"/>
</dbReference>
<name>A0A1H1MTY1_9MICO</name>
<keyword evidence="1" id="KW-0732">Signal</keyword>
<evidence type="ECO:0000313" key="2">
    <source>
        <dbReference type="EMBL" id="SDR90156.1"/>
    </source>
</evidence>
<dbReference type="AlphaFoldDB" id="A0A1H1MTY1"/>
<dbReference type="GeneID" id="36300247"/>
<dbReference type="RefSeq" id="WP_060921463.1">
    <property type="nucleotide sequence ID" value="NZ_CBDRLI010000002.1"/>
</dbReference>
<evidence type="ECO:0000313" key="3">
    <source>
        <dbReference type="Proteomes" id="UP000182126"/>
    </source>
</evidence>
<feature type="signal peptide" evidence="1">
    <location>
        <begin position="1"/>
        <end position="26"/>
    </location>
</feature>
<sequence length="59" mass="5744">MKNKIRAGVLALGVAAVMVLGSGVSAGAVVKPIPQGDGGGGKMGTKTCFIGGMRAICLK</sequence>
<evidence type="ECO:0000256" key="1">
    <source>
        <dbReference type="SAM" id="SignalP"/>
    </source>
</evidence>
<proteinExistence type="predicted"/>
<gene>
    <name evidence="2" type="ORF">SAMN04489809_0620</name>
</gene>